<gene>
    <name evidence="1" type="ORF">A8990_11990</name>
</gene>
<dbReference type="AlphaFoldDB" id="A0A3D9RX42"/>
<reference evidence="1 2" key="1">
    <citation type="submission" date="2018-08" db="EMBL/GenBank/DDBJ databases">
        <title>Genomic Encyclopedia of Type Strains, Phase III (KMG-III): the genomes of soil and plant-associated and newly described type strains.</title>
        <authorList>
            <person name="Whitman W."/>
        </authorList>
    </citation>
    <scope>NUCLEOTIDE SEQUENCE [LARGE SCALE GENOMIC DNA]</scope>
    <source>
        <strain evidence="1 2">CGMCC 1.10966</strain>
    </source>
</reference>
<protein>
    <submittedName>
        <fullName evidence="1">Uncharacterized protein</fullName>
    </submittedName>
</protein>
<name>A0A3D9RX42_9BACL</name>
<accession>A0A3D9RX42</accession>
<dbReference type="SUPFAM" id="SSF89550">
    <property type="entry name" value="PHP domain-like"/>
    <property type="match status" value="1"/>
</dbReference>
<sequence>MVNYRDFFAIEIYNHVTEWSTASSYGGAYWDHALQNGKRVWGIAADDSHGHYPNWRIPEYGGGWVQVQAGELTHESVIRSLKSGSFYSSSGPEVYDLRVEDDGYLKIECSPVKFIRFITHPFNGRNAFNRDASPVTSAAFRIDGEESYIRVECVDFEGNVAWSNPVFPGEWKGSSQQ</sequence>
<comment type="caution">
    <text evidence="1">The sequence shown here is derived from an EMBL/GenBank/DDBJ whole genome shotgun (WGS) entry which is preliminary data.</text>
</comment>
<organism evidence="1 2">
    <name type="scientific">Paenibacillus taihuensis</name>
    <dbReference type="NCBI Taxonomy" id="1156355"/>
    <lineage>
        <taxon>Bacteria</taxon>
        <taxon>Bacillati</taxon>
        <taxon>Bacillota</taxon>
        <taxon>Bacilli</taxon>
        <taxon>Bacillales</taxon>
        <taxon>Paenibacillaceae</taxon>
        <taxon>Paenibacillus</taxon>
    </lineage>
</organism>
<dbReference type="InterPro" id="IPR016195">
    <property type="entry name" value="Pol/histidinol_Pase-like"/>
</dbReference>
<evidence type="ECO:0000313" key="1">
    <source>
        <dbReference type="EMBL" id="REE81255.1"/>
    </source>
</evidence>
<dbReference type="RefSeq" id="WP_116190187.1">
    <property type="nucleotide sequence ID" value="NZ_QTTN01000019.1"/>
</dbReference>
<dbReference type="EMBL" id="QTTN01000019">
    <property type="protein sequence ID" value="REE81255.1"/>
    <property type="molecule type" value="Genomic_DNA"/>
</dbReference>
<keyword evidence="2" id="KW-1185">Reference proteome</keyword>
<dbReference type="OrthoDB" id="9804333at2"/>
<evidence type="ECO:0000313" key="2">
    <source>
        <dbReference type="Proteomes" id="UP000256304"/>
    </source>
</evidence>
<dbReference type="Gene3D" id="3.20.20.140">
    <property type="entry name" value="Metal-dependent hydrolases"/>
    <property type="match status" value="1"/>
</dbReference>
<proteinExistence type="predicted"/>
<dbReference type="Proteomes" id="UP000256304">
    <property type="component" value="Unassembled WGS sequence"/>
</dbReference>